<accession>A0A1L9V6L7</accession>
<keyword evidence="3" id="KW-1185">Reference proteome</keyword>
<dbReference type="Proteomes" id="UP000184300">
    <property type="component" value="Unassembled WGS sequence"/>
</dbReference>
<feature type="region of interest" description="Disordered" evidence="1">
    <location>
        <begin position="1"/>
        <end position="68"/>
    </location>
</feature>
<evidence type="ECO:0000313" key="3">
    <source>
        <dbReference type="Proteomes" id="UP000184300"/>
    </source>
</evidence>
<feature type="compositionally biased region" description="Polar residues" evidence="1">
    <location>
        <begin position="1"/>
        <end position="16"/>
    </location>
</feature>
<protein>
    <submittedName>
        <fullName evidence="2">Uncharacterized protein</fullName>
    </submittedName>
</protein>
<dbReference type="VEuPathDB" id="FungiDB:ASPGLDRAFT_52609"/>
<dbReference type="AlphaFoldDB" id="A0A1L9V6L7"/>
<dbReference type="RefSeq" id="XP_022396256.1">
    <property type="nucleotide sequence ID" value="XM_022547798.1"/>
</dbReference>
<dbReference type="EMBL" id="KV878917">
    <property type="protein sequence ID" value="OJJ79558.1"/>
    <property type="molecule type" value="Genomic_DNA"/>
</dbReference>
<organism evidence="2 3">
    <name type="scientific">Aspergillus glaucus CBS 516.65</name>
    <dbReference type="NCBI Taxonomy" id="1160497"/>
    <lineage>
        <taxon>Eukaryota</taxon>
        <taxon>Fungi</taxon>
        <taxon>Dikarya</taxon>
        <taxon>Ascomycota</taxon>
        <taxon>Pezizomycotina</taxon>
        <taxon>Eurotiomycetes</taxon>
        <taxon>Eurotiomycetidae</taxon>
        <taxon>Eurotiales</taxon>
        <taxon>Aspergillaceae</taxon>
        <taxon>Aspergillus</taxon>
        <taxon>Aspergillus subgen. Aspergillus</taxon>
    </lineage>
</organism>
<name>A0A1L9V6L7_ASPGL</name>
<sequence length="122" mass="13764">MNEQNPPRSDIPANSTTRRDLPIRESNIPAIPPMPPAPPYPSSGISPPKLQTLQNRKRNSPSWAIEPDPINANKRIADLRYYMTVEVFQKQVNEIIQDGAIVPIESLHFDKPYWIGGFGLMC</sequence>
<feature type="compositionally biased region" description="Pro residues" evidence="1">
    <location>
        <begin position="30"/>
        <end position="41"/>
    </location>
</feature>
<evidence type="ECO:0000313" key="2">
    <source>
        <dbReference type="EMBL" id="OJJ79558.1"/>
    </source>
</evidence>
<dbReference type="GeneID" id="34464059"/>
<proteinExistence type="predicted"/>
<gene>
    <name evidence="2" type="ORF">ASPGLDRAFT_52609</name>
</gene>
<evidence type="ECO:0000256" key="1">
    <source>
        <dbReference type="SAM" id="MobiDB-lite"/>
    </source>
</evidence>
<reference evidence="3" key="1">
    <citation type="journal article" date="2017" name="Genome Biol.">
        <title>Comparative genomics reveals high biological diversity and specific adaptations in the industrially and medically important fungal genus Aspergillus.</title>
        <authorList>
            <person name="de Vries R.P."/>
            <person name="Riley R."/>
            <person name="Wiebenga A."/>
            <person name="Aguilar-Osorio G."/>
            <person name="Amillis S."/>
            <person name="Uchima C.A."/>
            <person name="Anderluh G."/>
            <person name="Asadollahi M."/>
            <person name="Askin M."/>
            <person name="Barry K."/>
            <person name="Battaglia E."/>
            <person name="Bayram O."/>
            <person name="Benocci T."/>
            <person name="Braus-Stromeyer S.A."/>
            <person name="Caldana C."/>
            <person name="Canovas D."/>
            <person name="Cerqueira G.C."/>
            <person name="Chen F."/>
            <person name="Chen W."/>
            <person name="Choi C."/>
            <person name="Clum A."/>
            <person name="Dos Santos R.A."/>
            <person name="Damasio A.R."/>
            <person name="Diallinas G."/>
            <person name="Emri T."/>
            <person name="Fekete E."/>
            <person name="Flipphi M."/>
            <person name="Freyberg S."/>
            <person name="Gallo A."/>
            <person name="Gournas C."/>
            <person name="Habgood R."/>
            <person name="Hainaut M."/>
            <person name="Harispe M.L."/>
            <person name="Henrissat B."/>
            <person name="Hilden K.S."/>
            <person name="Hope R."/>
            <person name="Hossain A."/>
            <person name="Karabika E."/>
            <person name="Karaffa L."/>
            <person name="Karanyi Z."/>
            <person name="Krasevec N."/>
            <person name="Kuo A."/>
            <person name="Kusch H."/>
            <person name="LaButti K."/>
            <person name="Lagendijk E.L."/>
            <person name="Lapidus A."/>
            <person name="Levasseur A."/>
            <person name="Lindquist E."/>
            <person name="Lipzen A."/>
            <person name="Logrieco A.F."/>
            <person name="MacCabe A."/>
            <person name="Maekelae M.R."/>
            <person name="Malavazi I."/>
            <person name="Melin P."/>
            <person name="Meyer V."/>
            <person name="Mielnichuk N."/>
            <person name="Miskei M."/>
            <person name="Molnar A.P."/>
            <person name="Mule G."/>
            <person name="Ngan C.Y."/>
            <person name="Orejas M."/>
            <person name="Orosz E."/>
            <person name="Ouedraogo J.P."/>
            <person name="Overkamp K.M."/>
            <person name="Park H.-S."/>
            <person name="Perrone G."/>
            <person name="Piumi F."/>
            <person name="Punt P.J."/>
            <person name="Ram A.F."/>
            <person name="Ramon A."/>
            <person name="Rauscher S."/>
            <person name="Record E."/>
            <person name="Riano-Pachon D.M."/>
            <person name="Robert V."/>
            <person name="Roehrig J."/>
            <person name="Ruller R."/>
            <person name="Salamov A."/>
            <person name="Salih N.S."/>
            <person name="Samson R.A."/>
            <person name="Sandor E."/>
            <person name="Sanguinetti M."/>
            <person name="Schuetze T."/>
            <person name="Sepcic K."/>
            <person name="Shelest E."/>
            <person name="Sherlock G."/>
            <person name="Sophianopoulou V."/>
            <person name="Squina F.M."/>
            <person name="Sun H."/>
            <person name="Susca A."/>
            <person name="Todd R.B."/>
            <person name="Tsang A."/>
            <person name="Unkles S.E."/>
            <person name="van de Wiele N."/>
            <person name="van Rossen-Uffink D."/>
            <person name="Oliveira J.V."/>
            <person name="Vesth T.C."/>
            <person name="Visser J."/>
            <person name="Yu J.-H."/>
            <person name="Zhou M."/>
            <person name="Andersen M.R."/>
            <person name="Archer D.B."/>
            <person name="Baker S.E."/>
            <person name="Benoit I."/>
            <person name="Brakhage A.A."/>
            <person name="Braus G.H."/>
            <person name="Fischer R."/>
            <person name="Frisvad J.C."/>
            <person name="Goldman G.H."/>
            <person name="Houbraken J."/>
            <person name="Oakley B."/>
            <person name="Pocsi I."/>
            <person name="Scazzocchio C."/>
            <person name="Seiboth B."/>
            <person name="vanKuyk P.A."/>
            <person name="Wortman J."/>
            <person name="Dyer P.S."/>
            <person name="Grigoriev I.V."/>
        </authorList>
    </citation>
    <scope>NUCLEOTIDE SEQUENCE [LARGE SCALE GENOMIC DNA]</scope>
    <source>
        <strain evidence="3">CBS 516.65</strain>
    </source>
</reference>